<accession>A0A4U1C603</accession>
<evidence type="ECO:0000256" key="2">
    <source>
        <dbReference type="ARBA" id="ARBA00022448"/>
    </source>
</evidence>
<protein>
    <submittedName>
        <fullName evidence="6">ABC transporter ATP-binding protein</fullName>
    </submittedName>
</protein>
<feature type="domain" description="ABC transporter" evidence="5">
    <location>
        <begin position="310"/>
        <end position="561"/>
    </location>
</feature>
<evidence type="ECO:0000313" key="7">
    <source>
        <dbReference type="Proteomes" id="UP000310477"/>
    </source>
</evidence>
<dbReference type="PANTHER" id="PTHR43776:SF7">
    <property type="entry name" value="D,D-DIPEPTIDE TRANSPORT ATP-BINDING PROTEIN DDPF-RELATED"/>
    <property type="match status" value="1"/>
</dbReference>
<evidence type="ECO:0000313" key="6">
    <source>
        <dbReference type="EMBL" id="TKC01382.1"/>
    </source>
</evidence>
<dbReference type="InterPro" id="IPR050319">
    <property type="entry name" value="ABC_transp_ATP-bind"/>
</dbReference>
<dbReference type="SUPFAM" id="SSF52540">
    <property type="entry name" value="P-loop containing nucleoside triphosphate hydrolases"/>
    <property type="match status" value="2"/>
</dbReference>
<dbReference type="PANTHER" id="PTHR43776">
    <property type="entry name" value="TRANSPORT ATP-BINDING PROTEIN"/>
    <property type="match status" value="1"/>
</dbReference>
<dbReference type="PROSITE" id="PS00211">
    <property type="entry name" value="ABC_TRANSPORTER_1"/>
    <property type="match status" value="2"/>
</dbReference>
<dbReference type="GO" id="GO:0016887">
    <property type="term" value="F:ATP hydrolysis activity"/>
    <property type="evidence" value="ECO:0007669"/>
    <property type="project" value="InterPro"/>
</dbReference>
<keyword evidence="3" id="KW-0547">Nucleotide-binding</keyword>
<dbReference type="CDD" id="cd03257">
    <property type="entry name" value="ABC_NikE_OppD_transporters"/>
    <property type="match status" value="2"/>
</dbReference>
<comment type="caution">
    <text evidence="6">The sequence shown here is derived from an EMBL/GenBank/DDBJ whole genome shotgun (WGS) entry which is preliminary data.</text>
</comment>
<dbReference type="SMART" id="SM00382">
    <property type="entry name" value="AAA"/>
    <property type="match status" value="2"/>
</dbReference>
<dbReference type="GO" id="GO:0015833">
    <property type="term" value="P:peptide transport"/>
    <property type="evidence" value="ECO:0007669"/>
    <property type="project" value="InterPro"/>
</dbReference>
<dbReference type="OrthoDB" id="9782239at2"/>
<evidence type="ECO:0000256" key="3">
    <source>
        <dbReference type="ARBA" id="ARBA00022741"/>
    </source>
</evidence>
<dbReference type="InterPro" id="IPR027417">
    <property type="entry name" value="P-loop_NTPase"/>
</dbReference>
<dbReference type="InterPro" id="IPR017871">
    <property type="entry name" value="ABC_transporter-like_CS"/>
</dbReference>
<evidence type="ECO:0000256" key="4">
    <source>
        <dbReference type="ARBA" id="ARBA00022840"/>
    </source>
</evidence>
<dbReference type="AlphaFoldDB" id="A0A4U1C603"/>
<dbReference type="NCBIfam" id="NF008453">
    <property type="entry name" value="PRK11308.1"/>
    <property type="match status" value="2"/>
</dbReference>
<dbReference type="PROSITE" id="PS50893">
    <property type="entry name" value="ABC_TRANSPORTER_2"/>
    <property type="match status" value="2"/>
</dbReference>
<dbReference type="FunFam" id="3.40.50.300:FF:000016">
    <property type="entry name" value="Oligopeptide ABC transporter ATP-binding component"/>
    <property type="match status" value="2"/>
</dbReference>
<dbReference type="InterPro" id="IPR003439">
    <property type="entry name" value="ABC_transporter-like_ATP-bd"/>
</dbReference>
<dbReference type="NCBIfam" id="NF007739">
    <property type="entry name" value="PRK10419.1"/>
    <property type="match status" value="2"/>
</dbReference>
<evidence type="ECO:0000256" key="1">
    <source>
        <dbReference type="ARBA" id="ARBA00005417"/>
    </source>
</evidence>
<proteinExistence type="inferred from homology"/>
<evidence type="ECO:0000259" key="5">
    <source>
        <dbReference type="PROSITE" id="PS50893"/>
    </source>
</evidence>
<keyword evidence="7" id="KW-1185">Reference proteome</keyword>
<reference evidence="6 7" key="1">
    <citation type="submission" date="2019-04" db="EMBL/GenBank/DDBJ databases">
        <title>Pedobacter sp. AR-2-6 sp. nov., isolated from Arctic soil.</title>
        <authorList>
            <person name="Dahal R.H."/>
            <person name="Kim D.-U."/>
        </authorList>
    </citation>
    <scope>NUCLEOTIDE SEQUENCE [LARGE SCALE GENOMIC DNA]</scope>
    <source>
        <strain evidence="6 7">AR-2-6</strain>
    </source>
</reference>
<dbReference type="InterPro" id="IPR013563">
    <property type="entry name" value="Oligopep_ABC_C"/>
</dbReference>
<gene>
    <name evidence="6" type="ORF">FA045_09095</name>
</gene>
<keyword evidence="4 6" id="KW-0067">ATP-binding</keyword>
<comment type="similarity">
    <text evidence="1">Belongs to the ABC transporter superfamily.</text>
</comment>
<feature type="domain" description="ABC transporter" evidence="5">
    <location>
        <begin position="4"/>
        <end position="254"/>
    </location>
</feature>
<dbReference type="GO" id="GO:0055085">
    <property type="term" value="P:transmembrane transport"/>
    <property type="evidence" value="ECO:0007669"/>
    <property type="project" value="UniProtKB-ARBA"/>
</dbReference>
<dbReference type="RefSeq" id="WP_136876715.1">
    <property type="nucleotide sequence ID" value="NZ_SWBO01000004.1"/>
</dbReference>
<dbReference type="Pfam" id="PF00005">
    <property type="entry name" value="ABC_tran"/>
    <property type="match status" value="2"/>
</dbReference>
<dbReference type="GO" id="GO:0005524">
    <property type="term" value="F:ATP binding"/>
    <property type="evidence" value="ECO:0007669"/>
    <property type="project" value="UniProtKB-KW"/>
</dbReference>
<dbReference type="Gene3D" id="3.40.50.300">
    <property type="entry name" value="P-loop containing nucleotide triphosphate hydrolases"/>
    <property type="match status" value="2"/>
</dbReference>
<dbReference type="Proteomes" id="UP000310477">
    <property type="component" value="Unassembled WGS sequence"/>
</dbReference>
<keyword evidence="2" id="KW-0813">Transport</keyword>
<dbReference type="EMBL" id="SWBO01000004">
    <property type="protein sequence ID" value="TKC01382.1"/>
    <property type="molecule type" value="Genomic_DNA"/>
</dbReference>
<sequence>MLDVKELAISFYNREEKTWSEAVHKVSFSLAKGKVLGIVGESGSGKSVTSFSIMRLHDSKNTNITGSIDFENVSLLNLSDHEIRNYRGNKMAMIFQEPMTSLNPVFTCGYQVQEAIILHQKISKEAAKAKTIALFNEVQLPRPENIFESYPHQLSGGQKQRVMIAMALSCNPELLIADEPTTALDVTVQKTILELLLRLKTERNMGLIFISHDLAVMSEIADELLVMYKGDIVEQGPAKQLFENPQHPYTKGLLACRPAPQRRLKKLPVVADFLNEDTAIGVQHLLAVNSYTNQEIEQRRHELYTQKPLLQVQNLCTWYPIKKGLFGKTKSYVKAVDDITFDVFPGETLGLVGESGCGKTTLGRSILRLVEPTSGHVIFDGKDLIKLGKADLRKIRRDVQIIFQDPYSSLNPKITVGNAIMEPLQVHKVFNNDQERKAHVLHLLEKVNLNPEHFDRYPHEFSGGQRQRIVIARALALKPKFIICDESVSALDVSVQAQVLNLLRELQQEFGLTYIFISHDLAVVKHISDRMIVMNKGKVEEEGFPEVIYNSPKAEYTKRLIAAIPGKDSF</sequence>
<name>A0A4U1C603_9SPHI</name>
<dbReference type="Pfam" id="PF08352">
    <property type="entry name" value="oligo_HPY"/>
    <property type="match status" value="1"/>
</dbReference>
<organism evidence="6 7">
    <name type="scientific">Pedobacter cryotolerans</name>
    <dbReference type="NCBI Taxonomy" id="2571270"/>
    <lineage>
        <taxon>Bacteria</taxon>
        <taxon>Pseudomonadati</taxon>
        <taxon>Bacteroidota</taxon>
        <taxon>Sphingobacteriia</taxon>
        <taxon>Sphingobacteriales</taxon>
        <taxon>Sphingobacteriaceae</taxon>
        <taxon>Pedobacter</taxon>
    </lineage>
</organism>
<dbReference type="InterPro" id="IPR003593">
    <property type="entry name" value="AAA+_ATPase"/>
</dbReference>